<protein>
    <recommendedName>
        <fullName evidence="1">Transcription initiation factor TFIID 150 kDa subunit</fullName>
    </recommendedName>
</protein>
<feature type="compositionally biased region" description="Gly residues" evidence="2">
    <location>
        <begin position="873"/>
        <end position="883"/>
    </location>
</feature>
<dbReference type="InterPro" id="IPR057991">
    <property type="entry name" value="TPR_TAF2_C"/>
</dbReference>
<feature type="compositionally biased region" description="Basic and acidic residues" evidence="2">
    <location>
        <begin position="838"/>
        <end position="867"/>
    </location>
</feature>
<feature type="domain" description="Transcription initiation factor TFIID subunit 2 TPR repeats" evidence="4">
    <location>
        <begin position="342"/>
        <end position="509"/>
    </location>
</feature>
<organism evidence="5 6">
    <name type="scientific">Pomacea canaliculata</name>
    <name type="common">Golden apple snail</name>
    <dbReference type="NCBI Taxonomy" id="400727"/>
    <lineage>
        <taxon>Eukaryota</taxon>
        <taxon>Metazoa</taxon>
        <taxon>Spiralia</taxon>
        <taxon>Lophotrochozoa</taxon>
        <taxon>Mollusca</taxon>
        <taxon>Gastropoda</taxon>
        <taxon>Caenogastropoda</taxon>
        <taxon>Architaenioglossa</taxon>
        <taxon>Ampullarioidea</taxon>
        <taxon>Ampullariidae</taxon>
        <taxon>Pomacea</taxon>
    </lineage>
</organism>
<proteinExistence type="predicted"/>
<dbReference type="InterPro" id="IPR037813">
    <property type="entry name" value="TAF2"/>
</dbReference>
<sequence length="883" mass="100551">MQGYVELTVHPLRPDLKQNAGIYQIVINEQWEASFQYNDPTQEICQGDAKQRNLDYYQSSHLAAMTAVDPDSGNGELTIDLPVETGPLINELRPFRMVIEFSLEQPKGGIHFVIPDLEGSMAERGAHMFTCGKENSSRPFETLVDPNMHEVTHFCLPHLMSVLKHTTSYLHQSFEFYEELMSSRYPYGCYKQVFVDESYVDGAAYATMSILSTNLLHSARIIDQTLITRRIMARLIIYTVTGKDVQPFVEQWFFTKRGPLTVTIQELDGSFNHTFKIEENKTKFEITCHSKSRRNKKKKIPLMTGEEVDMDLSAMDADSPVLWLRVDPDMQLLRQVMWEQPDYMWQYQLKFERDVVAQREAIFALEKYPTPNTRLALTDTIENEHCYYKVRTQACTCLAKVANAMVSTWAGPPAMMNMFRKMFGSHSCPTIIRQNNFTNFQHYFILKAMPVAMAQLRDVHGVCIPDVLRFLLDLFKYNDNTKNKFSDNYYRAALVEALANTITPAAATTVSLLTGCLRAIRTFQRFGHLPSEAKIFRQYAQHGVFRDVRLAALDCLVDVIRTESSEEQLDFVLHIVENDPDHYVRYRLLRMLIANPPFKKLDLTPNPLNTEGLVERLWKIMNDRPVQCLYGRIRPSCLPIPESVLVLNIKEKRTKLNPAIHHGLDLEQEVIDKDEGEAGTSQPVSVNLSQEEGEIVESMVEVDFITEPPDLQQETTAEHASAGSAPYAPPVMSTPSLMQQPPVSMMEKLQDSISRLSDESGDEAPPLKHSGSLHTTSAASSGFFTSFSQSSHSLAHLSKDQATSSSTSLTIESSGKSHKAKKKKKKNKHKHKHKHKHERGDRDHHSERRDRDHHSEKREKGRERDRTGMLTSVGGGKGQLGYF</sequence>
<dbReference type="OrthoDB" id="308861at2759"/>
<accession>A0A2T7NNU1</accession>
<dbReference type="InterPro" id="IPR016024">
    <property type="entry name" value="ARM-type_fold"/>
</dbReference>
<dbReference type="GO" id="GO:0016251">
    <property type="term" value="F:RNA polymerase II general transcription initiation factor activity"/>
    <property type="evidence" value="ECO:0007669"/>
    <property type="project" value="TreeGrafter"/>
</dbReference>
<name>A0A2T7NNU1_POMCA</name>
<dbReference type="STRING" id="400727.A0A2T7NNU1"/>
<feature type="region of interest" description="Disordered" evidence="2">
    <location>
        <begin position="798"/>
        <end position="883"/>
    </location>
</feature>
<feature type="domain" description="Transcription initiation factor TFIID subunit 2 TPR repeats" evidence="4">
    <location>
        <begin position="515"/>
        <end position="656"/>
    </location>
</feature>
<dbReference type="Gene3D" id="1.10.390.10">
    <property type="entry name" value="Neutral Protease Domain 2"/>
    <property type="match status" value="1"/>
</dbReference>
<dbReference type="Pfam" id="PF25577">
    <property type="entry name" value="TPR_TAF2_C"/>
    <property type="match status" value="2"/>
</dbReference>
<feature type="compositionally biased region" description="Low complexity" evidence="2">
    <location>
        <begin position="803"/>
        <end position="814"/>
    </location>
</feature>
<dbReference type="Pfam" id="PF25316">
    <property type="entry name" value="TAF2_3rd"/>
    <property type="match status" value="1"/>
</dbReference>
<gene>
    <name evidence="5" type="ORF">C0Q70_16090</name>
</gene>
<dbReference type="Proteomes" id="UP000245119">
    <property type="component" value="Linkage Group LG10"/>
</dbReference>
<evidence type="ECO:0000313" key="5">
    <source>
        <dbReference type="EMBL" id="PVD22834.1"/>
    </source>
</evidence>
<evidence type="ECO:0000256" key="1">
    <source>
        <dbReference type="ARBA" id="ARBA00033345"/>
    </source>
</evidence>
<evidence type="ECO:0000259" key="3">
    <source>
        <dbReference type="Pfam" id="PF25316"/>
    </source>
</evidence>
<feature type="region of interest" description="Disordered" evidence="2">
    <location>
        <begin position="712"/>
        <end position="774"/>
    </location>
</feature>
<reference evidence="5 6" key="1">
    <citation type="submission" date="2018-04" db="EMBL/GenBank/DDBJ databases">
        <title>The genome of golden apple snail Pomacea canaliculata provides insight into stress tolerance and invasive adaptation.</title>
        <authorList>
            <person name="Liu C."/>
            <person name="Liu B."/>
            <person name="Ren Y."/>
            <person name="Zhang Y."/>
            <person name="Wang H."/>
            <person name="Li S."/>
            <person name="Jiang F."/>
            <person name="Yin L."/>
            <person name="Zhang G."/>
            <person name="Qian W."/>
            <person name="Fan W."/>
        </authorList>
    </citation>
    <scope>NUCLEOTIDE SEQUENCE [LARGE SCALE GENOMIC DNA]</scope>
    <source>
        <strain evidence="5">SZHN2017</strain>
        <tissue evidence="5">Muscle</tissue>
    </source>
</reference>
<dbReference type="GO" id="GO:0000976">
    <property type="term" value="F:transcription cis-regulatory region binding"/>
    <property type="evidence" value="ECO:0007669"/>
    <property type="project" value="TreeGrafter"/>
</dbReference>
<dbReference type="GO" id="GO:0006367">
    <property type="term" value="P:transcription initiation at RNA polymerase II promoter"/>
    <property type="evidence" value="ECO:0007669"/>
    <property type="project" value="TreeGrafter"/>
</dbReference>
<dbReference type="AlphaFoldDB" id="A0A2T7NNU1"/>
<feature type="domain" description="Transcription initiation factor TFIID subunit 2 Ig-like" evidence="3">
    <location>
        <begin position="257"/>
        <end position="341"/>
    </location>
</feature>
<evidence type="ECO:0000313" key="6">
    <source>
        <dbReference type="Proteomes" id="UP000245119"/>
    </source>
</evidence>
<evidence type="ECO:0000259" key="4">
    <source>
        <dbReference type="Pfam" id="PF25577"/>
    </source>
</evidence>
<dbReference type="SUPFAM" id="SSF55486">
    <property type="entry name" value="Metalloproteases ('zincins'), catalytic domain"/>
    <property type="match status" value="1"/>
</dbReference>
<comment type="caution">
    <text evidence="5">The sequence shown here is derived from an EMBL/GenBank/DDBJ whole genome shotgun (WGS) entry which is preliminary data.</text>
</comment>
<keyword evidence="6" id="KW-1185">Reference proteome</keyword>
<evidence type="ECO:0000256" key="2">
    <source>
        <dbReference type="SAM" id="MobiDB-lite"/>
    </source>
</evidence>
<dbReference type="GO" id="GO:0005669">
    <property type="term" value="C:transcription factor TFIID complex"/>
    <property type="evidence" value="ECO:0007669"/>
    <property type="project" value="InterPro"/>
</dbReference>
<dbReference type="PANTHER" id="PTHR15137">
    <property type="entry name" value="TRANSCRIPTION INITIATION FACTOR TFIID"/>
    <property type="match status" value="1"/>
</dbReference>
<dbReference type="EMBL" id="PZQS01000010">
    <property type="protein sequence ID" value="PVD22834.1"/>
    <property type="molecule type" value="Genomic_DNA"/>
</dbReference>
<dbReference type="SUPFAM" id="SSF48371">
    <property type="entry name" value="ARM repeat"/>
    <property type="match status" value="1"/>
</dbReference>
<dbReference type="GO" id="GO:0003682">
    <property type="term" value="F:chromatin binding"/>
    <property type="evidence" value="ECO:0007669"/>
    <property type="project" value="TreeGrafter"/>
</dbReference>
<dbReference type="PANTHER" id="PTHR15137:SF9">
    <property type="entry name" value="TRANSCRIPTION INITIATION FACTOR TFIID SUBUNIT 2"/>
    <property type="match status" value="1"/>
</dbReference>
<dbReference type="InterPro" id="IPR027268">
    <property type="entry name" value="Peptidase_M4/M1_CTD_sf"/>
</dbReference>
<feature type="compositionally biased region" description="Basic residues" evidence="2">
    <location>
        <begin position="816"/>
        <end position="837"/>
    </location>
</feature>
<dbReference type="InterPro" id="IPR057345">
    <property type="entry name" value="Ig-like_TAF2"/>
</dbReference>
<feature type="compositionally biased region" description="Polar residues" evidence="2">
    <location>
        <begin position="733"/>
        <end position="742"/>
    </location>
</feature>